<dbReference type="Gene3D" id="3.40.50.2000">
    <property type="entry name" value="Glycogen Phosphorylase B"/>
    <property type="match status" value="2"/>
</dbReference>
<dbReference type="SUPFAM" id="SSF53756">
    <property type="entry name" value="UDP-Glycosyltransferase/glycogen phosphorylase"/>
    <property type="match status" value="1"/>
</dbReference>
<proteinExistence type="inferred from homology"/>
<evidence type="ECO:0000313" key="7">
    <source>
        <dbReference type="EMBL" id="RYU11818.1"/>
    </source>
</evidence>
<feature type="compositionally biased region" description="Low complexity" evidence="4">
    <location>
        <begin position="1"/>
        <end position="21"/>
    </location>
</feature>
<accession>A0A4Q5J2E7</accession>
<dbReference type="Proteomes" id="UP000291189">
    <property type="component" value="Unassembled WGS sequence"/>
</dbReference>
<evidence type="ECO:0000256" key="1">
    <source>
        <dbReference type="ARBA" id="ARBA00006962"/>
    </source>
</evidence>
<dbReference type="InterPro" id="IPR048284">
    <property type="entry name" value="EryCIII-like_N"/>
</dbReference>
<dbReference type="InterPro" id="IPR010610">
    <property type="entry name" value="EryCIII-like_C"/>
</dbReference>
<evidence type="ECO:0000259" key="6">
    <source>
        <dbReference type="Pfam" id="PF21036"/>
    </source>
</evidence>
<evidence type="ECO:0000256" key="2">
    <source>
        <dbReference type="ARBA" id="ARBA00022676"/>
    </source>
</evidence>
<dbReference type="GO" id="GO:0017000">
    <property type="term" value="P:antibiotic biosynthetic process"/>
    <property type="evidence" value="ECO:0007669"/>
    <property type="project" value="UniProtKB-ARBA"/>
</dbReference>
<keyword evidence="2" id="KW-0328">Glycosyltransferase</keyword>
<evidence type="ECO:0000313" key="8">
    <source>
        <dbReference type="Proteomes" id="UP000291189"/>
    </source>
</evidence>
<dbReference type="OrthoDB" id="6620093at2"/>
<evidence type="ECO:0000256" key="4">
    <source>
        <dbReference type="SAM" id="MobiDB-lite"/>
    </source>
</evidence>
<evidence type="ECO:0000259" key="5">
    <source>
        <dbReference type="Pfam" id="PF06722"/>
    </source>
</evidence>
<dbReference type="Pfam" id="PF06722">
    <property type="entry name" value="EryCIII-like_C"/>
    <property type="match status" value="1"/>
</dbReference>
<gene>
    <name evidence="7" type="ORF">ETU37_11145</name>
</gene>
<dbReference type="Pfam" id="PF21036">
    <property type="entry name" value="EryCIII-like_N"/>
    <property type="match status" value="1"/>
</dbReference>
<feature type="region of interest" description="Disordered" evidence="4">
    <location>
        <begin position="1"/>
        <end position="47"/>
    </location>
</feature>
<organism evidence="7 8">
    <name type="scientific">Nocardioides iriomotensis</name>
    <dbReference type="NCBI Taxonomy" id="715784"/>
    <lineage>
        <taxon>Bacteria</taxon>
        <taxon>Bacillati</taxon>
        <taxon>Actinomycetota</taxon>
        <taxon>Actinomycetes</taxon>
        <taxon>Propionibacteriales</taxon>
        <taxon>Nocardioidaceae</taxon>
        <taxon>Nocardioides</taxon>
    </lineage>
</organism>
<comment type="similarity">
    <text evidence="1">Belongs to the glycosyltransferase 28 family.</text>
</comment>
<evidence type="ECO:0000256" key="3">
    <source>
        <dbReference type="ARBA" id="ARBA00022679"/>
    </source>
</evidence>
<dbReference type="EMBL" id="SDPU01000022">
    <property type="protein sequence ID" value="RYU11818.1"/>
    <property type="molecule type" value="Genomic_DNA"/>
</dbReference>
<keyword evidence="3 7" id="KW-0808">Transferase</keyword>
<keyword evidence="8" id="KW-1185">Reference proteome</keyword>
<name>A0A4Q5J2E7_9ACTN</name>
<comment type="caution">
    <text evidence="7">The sequence shown here is derived from an EMBL/GenBank/DDBJ whole genome shotgun (WGS) entry which is preliminary data.</text>
</comment>
<feature type="domain" description="Erythromycin biosynthesis protein CIII-like C-terminal" evidence="5">
    <location>
        <begin position="310"/>
        <end position="428"/>
    </location>
</feature>
<feature type="domain" description="Erythromycin biosynthesis protein CIII-like N-terminal" evidence="6">
    <location>
        <begin position="72"/>
        <end position="186"/>
    </location>
</feature>
<dbReference type="PANTHER" id="PTHR48050">
    <property type="entry name" value="STEROL 3-BETA-GLUCOSYLTRANSFERASE"/>
    <property type="match status" value="1"/>
</dbReference>
<dbReference type="PANTHER" id="PTHR48050:SF13">
    <property type="entry name" value="STEROL 3-BETA-GLUCOSYLTRANSFERASE UGT80A2"/>
    <property type="match status" value="1"/>
</dbReference>
<dbReference type="InterPro" id="IPR050426">
    <property type="entry name" value="Glycosyltransferase_28"/>
</dbReference>
<reference evidence="7 8" key="1">
    <citation type="submission" date="2019-01" db="EMBL/GenBank/DDBJ databases">
        <title>Nocardioides guangzhouensis sp. nov., an actinobacterium isolated from soil.</title>
        <authorList>
            <person name="Fu Y."/>
            <person name="Cai Y."/>
            <person name="Lin Z."/>
            <person name="Chen P."/>
        </authorList>
    </citation>
    <scope>NUCLEOTIDE SEQUENCE [LARGE SCALE GENOMIC DNA]</scope>
    <source>
        <strain evidence="7 8">NBRC 105384</strain>
    </source>
</reference>
<dbReference type="GO" id="GO:0008194">
    <property type="term" value="F:UDP-glycosyltransferase activity"/>
    <property type="evidence" value="ECO:0007669"/>
    <property type="project" value="InterPro"/>
</dbReference>
<dbReference type="GO" id="GO:0016758">
    <property type="term" value="F:hexosyltransferase activity"/>
    <property type="evidence" value="ECO:0007669"/>
    <property type="project" value="UniProtKB-ARBA"/>
</dbReference>
<dbReference type="CDD" id="cd03784">
    <property type="entry name" value="GT1_Gtf-like"/>
    <property type="match status" value="1"/>
</dbReference>
<dbReference type="InterPro" id="IPR002213">
    <property type="entry name" value="UDP_glucos_trans"/>
</dbReference>
<protein>
    <submittedName>
        <fullName evidence="7">Glycosyltransferase</fullName>
    </submittedName>
</protein>
<dbReference type="AlphaFoldDB" id="A0A4Q5J2E7"/>
<sequence>MSTRSPTSPASPTSWSSRSTPGAPGGPDHLRATRPGGSGTPSRRATIRDMRVLVASTAGAGHFGPLVPFAHALRDAGHEVAVAAPASFADDVARREFAHHPFADAPAEQLQATFARLPQLPAEEADEVVVREVFGRLDAQAALPGVLATIDRWHPDLVLREPAELGSLAAAEASGVPHATVAIGMTRVVEDMAPHLAEPFAELDALAGLPPGRCEKASAAAPLLTGVPPTLDGARGEPPVVPHRFRVEDARVAPALPPPWGDPEAPLVYVTFGSVTAGLGTFRAVYRRAVDVLADAPYRLLLTTGSALDPSDLGPLPANAHVERWWPQATVMPVAAAVVGHGGFGTTMTAVVHGVPQVVLPLFSFDQFLNADHLAAVGAGVRLDGGPDGVAGLPAALERLLGDPGHRAEARDLAAEVAALPPVTDAPALLEELVRRAA</sequence>